<dbReference type="HOGENOM" id="CLU_3021047_0_0_2"/>
<reference evidence="1" key="1">
    <citation type="submission" date="2010-07" db="EMBL/GenBank/DDBJ databases">
        <title>The complete genome of Methanosalsum zhilinae DSM 4017.</title>
        <authorList>
            <consortium name="US DOE Joint Genome Institute (JGI-PGF)"/>
            <person name="Lucas S."/>
            <person name="Copeland A."/>
            <person name="Lapidus A."/>
            <person name="Glavina del Rio T."/>
            <person name="Dalin E."/>
            <person name="Tice H."/>
            <person name="Bruce D."/>
            <person name="Goodwin L."/>
            <person name="Pitluck S."/>
            <person name="Kyrpides N."/>
            <person name="Mavromatis K."/>
            <person name="Ovchinnikova G."/>
            <person name="Daligault H."/>
            <person name="Detter J.C."/>
            <person name="Han C."/>
            <person name="Tapia R."/>
            <person name="Larimer F."/>
            <person name="Land M."/>
            <person name="Hauser L."/>
            <person name="Markowitz V."/>
            <person name="Cheng J.-F."/>
            <person name="Hugenholtz P."/>
            <person name="Woyke T."/>
            <person name="Wu D."/>
            <person name="Spring S."/>
            <person name="Schueler E."/>
            <person name="Brambilla E."/>
            <person name="Klenk H.-P."/>
            <person name="Eisen J.A."/>
        </authorList>
    </citation>
    <scope>NUCLEOTIDE SEQUENCE</scope>
    <source>
        <strain evidence="1">DSM 4017</strain>
    </source>
</reference>
<name>F7XNB4_METZD</name>
<dbReference type="KEGG" id="mzh:Mzhil_0196"/>
<organism evidence="1 2">
    <name type="scientific">Methanosalsum zhilinae (strain DSM 4017 / NBRC 107636 / OCM 62 / WeN5)</name>
    <name type="common">Methanohalophilus zhilinae</name>
    <dbReference type="NCBI Taxonomy" id="679901"/>
    <lineage>
        <taxon>Archaea</taxon>
        <taxon>Methanobacteriati</taxon>
        <taxon>Methanobacteriota</taxon>
        <taxon>Stenosarchaea group</taxon>
        <taxon>Methanomicrobia</taxon>
        <taxon>Methanosarcinales</taxon>
        <taxon>Methanosarcinaceae</taxon>
        <taxon>Methanosalsum</taxon>
    </lineage>
</organism>
<dbReference type="EMBL" id="CP002101">
    <property type="protein sequence ID" value="AEH60075.1"/>
    <property type="molecule type" value="Genomic_DNA"/>
</dbReference>
<dbReference type="AlphaFoldDB" id="F7XNB4"/>
<sequence>MTLIQFIQNNLHDNVIMGNISINKPSISIFRHMSIKITFFNAKNDKISSNRPQKI</sequence>
<dbReference type="Proteomes" id="UP000006622">
    <property type="component" value="Chromosome"/>
</dbReference>
<protein>
    <submittedName>
        <fullName evidence="1">Uncharacterized protein</fullName>
    </submittedName>
</protein>
<proteinExistence type="predicted"/>
<gene>
    <name evidence="1" type="ordered locus">Mzhil_0196</name>
</gene>
<evidence type="ECO:0000313" key="1">
    <source>
        <dbReference type="EMBL" id="AEH60075.1"/>
    </source>
</evidence>
<accession>F7XNB4</accession>
<keyword evidence="2" id="KW-1185">Reference proteome</keyword>
<evidence type="ECO:0000313" key="2">
    <source>
        <dbReference type="Proteomes" id="UP000006622"/>
    </source>
</evidence>